<evidence type="ECO:0000313" key="9">
    <source>
        <dbReference type="Proteomes" id="UP000178991"/>
    </source>
</evidence>
<evidence type="ECO:0000256" key="1">
    <source>
        <dbReference type="ARBA" id="ARBA00007151"/>
    </source>
</evidence>
<dbReference type="CDD" id="cd14869">
    <property type="entry name" value="uS7_Bacteria"/>
    <property type="match status" value="1"/>
</dbReference>
<dbReference type="InterPro" id="IPR023798">
    <property type="entry name" value="Ribosomal_uS7_dom"/>
</dbReference>
<dbReference type="InterPro" id="IPR036823">
    <property type="entry name" value="Ribosomal_uS7_dom_sf"/>
</dbReference>
<dbReference type="PANTHER" id="PTHR11205">
    <property type="entry name" value="RIBOSOMAL PROTEIN S7"/>
    <property type="match status" value="1"/>
</dbReference>
<evidence type="ECO:0000313" key="8">
    <source>
        <dbReference type="EMBL" id="OGZ62378.1"/>
    </source>
</evidence>
<keyword evidence="2 6" id="KW-0699">rRNA-binding</keyword>
<keyword evidence="3 6" id="KW-0694">RNA-binding</keyword>
<dbReference type="GO" id="GO:0006412">
    <property type="term" value="P:translation"/>
    <property type="evidence" value="ECO:0007669"/>
    <property type="project" value="UniProtKB-UniRule"/>
</dbReference>
<dbReference type="InterPro" id="IPR000235">
    <property type="entry name" value="Ribosomal_uS7"/>
</dbReference>
<name>A0A1G2HKE6_9BACT</name>
<dbReference type="GO" id="GO:0003735">
    <property type="term" value="F:structural constituent of ribosome"/>
    <property type="evidence" value="ECO:0007669"/>
    <property type="project" value="InterPro"/>
</dbReference>
<proteinExistence type="inferred from homology"/>
<keyword evidence="6" id="KW-0820">tRNA-binding</keyword>
<sequence length="156" mass="17901">MRRAYKKHKITPDNTYNDVAVSQLINKVMKMGKKTTAQKIVYGAFFIIKEKTKREPLEVFKQAVENASPLLEVKPKRIGGATYQVPMEVRQERKMFLSLKWIIDGARGGKGRSMQEKLSQEIMNVANNEGAAMKRKNDMHRMAEANKAFAHFARSR</sequence>
<keyword evidence="5 6" id="KW-0687">Ribonucleoprotein</keyword>
<dbReference type="PIRSF" id="PIRSF002122">
    <property type="entry name" value="RPS7p_RPS7a_RPS5e_RPS7o"/>
    <property type="match status" value="1"/>
</dbReference>
<dbReference type="Proteomes" id="UP000178991">
    <property type="component" value="Unassembled WGS sequence"/>
</dbReference>
<dbReference type="SUPFAM" id="SSF47973">
    <property type="entry name" value="Ribosomal protein S7"/>
    <property type="match status" value="1"/>
</dbReference>
<dbReference type="FunFam" id="1.10.455.10:FF:000001">
    <property type="entry name" value="30S ribosomal protein S7"/>
    <property type="match status" value="1"/>
</dbReference>
<evidence type="ECO:0000259" key="7">
    <source>
        <dbReference type="Pfam" id="PF00177"/>
    </source>
</evidence>
<comment type="similarity">
    <text evidence="1 6">Belongs to the universal ribosomal protein uS7 family.</text>
</comment>
<dbReference type="Pfam" id="PF00177">
    <property type="entry name" value="Ribosomal_S7"/>
    <property type="match status" value="1"/>
</dbReference>
<organism evidence="8 9">
    <name type="scientific">Candidatus Staskawiczbacteria bacterium RIFCSPHIGHO2_01_FULL_34_27</name>
    <dbReference type="NCBI Taxonomy" id="1802199"/>
    <lineage>
        <taxon>Bacteria</taxon>
        <taxon>Candidatus Staskawicziibacteriota</taxon>
    </lineage>
</organism>
<dbReference type="NCBIfam" id="TIGR01029">
    <property type="entry name" value="rpsG_bact"/>
    <property type="match status" value="1"/>
</dbReference>
<dbReference type="GO" id="GO:0015935">
    <property type="term" value="C:small ribosomal subunit"/>
    <property type="evidence" value="ECO:0007669"/>
    <property type="project" value="InterPro"/>
</dbReference>
<evidence type="ECO:0000256" key="3">
    <source>
        <dbReference type="ARBA" id="ARBA00022884"/>
    </source>
</evidence>
<dbReference type="AlphaFoldDB" id="A0A1G2HKE6"/>
<dbReference type="Gene3D" id="1.10.455.10">
    <property type="entry name" value="Ribosomal protein S7 domain"/>
    <property type="match status" value="1"/>
</dbReference>
<reference evidence="8 9" key="1">
    <citation type="journal article" date="2016" name="Nat. Commun.">
        <title>Thousands of microbial genomes shed light on interconnected biogeochemical processes in an aquifer system.</title>
        <authorList>
            <person name="Anantharaman K."/>
            <person name="Brown C.T."/>
            <person name="Hug L.A."/>
            <person name="Sharon I."/>
            <person name="Castelle C.J."/>
            <person name="Probst A.J."/>
            <person name="Thomas B.C."/>
            <person name="Singh A."/>
            <person name="Wilkins M.J."/>
            <person name="Karaoz U."/>
            <person name="Brodie E.L."/>
            <person name="Williams K.H."/>
            <person name="Hubbard S.S."/>
            <person name="Banfield J.F."/>
        </authorList>
    </citation>
    <scope>NUCLEOTIDE SEQUENCE [LARGE SCALE GENOMIC DNA]</scope>
</reference>
<evidence type="ECO:0000256" key="6">
    <source>
        <dbReference type="HAMAP-Rule" id="MF_00480"/>
    </source>
</evidence>
<comment type="subunit">
    <text evidence="6">Part of the 30S ribosomal subunit. Contacts proteins S9 and S11.</text>
</comment>
<evidence type="ECO:0000256" key="5">
    <source>
        <dbReference type="ARBA" id="ARBA00023274"/>
    </source>
</evidence>
<gene>
    <name evidence="6" type="primary">rpsG</name>
    <name evidence="8" type="ORF">A2639_00870</name>
</gene>
<dbReference type="InterPro" id="IPR005717">
    <property type="entry name" value="Ribosomal_uS7_bac/org-type"/>
</dbReference>
<dbReference type="GO" id="GO:0019843">
    <property type="term" value="F:rRNA binding"/>
    <property type="evidence" value="ECO:0007669"/>
    <property type="project" value="UniProtKB-UniRule"/>
</dbReference>
<evidence type="ECO:0000256" key="2">
    <source>
        <dbReference type="ARBA" id="ARBA00022730"/>
    </source>
</evidence>
<dbReference type="EMBL" id="MHOL01000022">
    <property type="protein sequence ID" value="OGZ62378.1"/>
    <property type="molecule type" value="Genomic_DNA"/>
</dbReference>
<protein>
    <recommendedName>
        <fullName evidence="6">Small ribosomal subunit protein uS7</fullName>
    </recommendedName>
</protein>
<evidence type="ECO:0000256" key="4">
    <source>
        <dbReference type="ARBA" id="ARBA00022980"/>
    </source>
</evidence>
<dbReference type="HAMAP" id="MF_00480_B">
    <property type="entry name" value="Ribosomal_uS7_B"/>
    <property type="match status" value="1"/>
</dbReference>
<keyword evidence="4 6" id="KW-0689">Ribosomal protein</keyword>
<feature type="domain" description="Small ribosomal subunit protein uS7" evidence="7">
    <location>
        <begin position="3"/>
        <end position="147"/>
    </location>
</feature>
<comment type="caution">
    <text evidence="8">The sequence shown here is derived from an EMBL/GenBank/DDBJ whole genome shotgun (WGS) entry which is preliminary data.</text>
</comment>
<accession>A0A1G2HKE6</accession>
<comment type="function">
    <text evidence="6">One of the primary rRNA binding proteins, it binds directly to 16S rRNA where it nucleates assembly of the head domain of the 30S subunit. Is located at the subunit interface close to the decoding center, probably blocks exit of the E-site tRNA.</text>
</comment>
<dbReference type="GO" id="GO:0000049">
    <property type="term" value="F:tRNA binding"/>
    <property type="evidence" value="ECO:0007669"/>
    <property type="project" value="UniProtKB-UniRule"/>
</dbReference>